<dbReference type="Proteomes" id="UP000050920">
    <property type="component" value="Unassembled WGS sequence"/>
</dbReference>
<dbReference type="EMBL" id="AYGX02000140">
    <property type="protein sequence ID" value="KRO26116.1"/>
    <property type="molecule type" value="Genomic_DNA"/>
</dbReference>
<protein>
    <submittedName>
        <fullName evidence="1">Uncharacterized protein</fullName>
    </submittedName>
</protein>
<evidence type="ECO:0000313" key="1">
    <source>
        <dbReference type="EMBL" id="KRO26116.1"/>
    </source>
</evidence>
<keyword evidence="2" id="KW-1185">Reference proteome</keyword>
<reference evidence="1 2" key="1">
    <citation type="journal article" date="2015" name="Genome Announc.">
        <title>Expanding the biotechnology potential of lactobacilli through comparative genomics of 213 strains and associated genera.</title>
        <authorList>
            <person name="Sun Z."/>
            <person name="Harris H.M."/>
            <person name="McCann A."/>
            <person name="Guo C."/>
            <person name="Argimon S."/>
            <person name="Zhang W."/>
            <person name="Yang X."/>
            <person name="Jeffery I.B."/>
            <person name="Cooney J.C."/>
            <person name="Kagawa T.F."/>
            <person name="Liu W."/>
            <person name="Song Y."/>
            <person name="Salvetti E."/>
            <person name="Wrobel A."/>
            <person name="Rasinkangas P."/>
            <person name="Parkhill J."/>
            <person name="Rea M.C."/>
            <person name="O'Sullivan O."/>
            <person name="Ritari J."/>
            <person name="Douillard F.P."/>
            <person name="Paul Ross R."/>
            <person name="Yang R."/>
            <person name="Briner A.E."/>
            <person name="Felis G.E."/>
            <person name="de Vos W.M."/>
            <person name="Barrangou R."/>
            <person name="Klaenhammer T.R."/>
            <person name="Caufield P.W."/>
            <person name="Cui Y."/>
            <person name="Zhang H."/>
            <person name="O'Toole P.W."/>
        </authorList>
    </citation>
    <scope>NUCLEOTIDE SEQUENCE [LARGE SCALE GENOMIC DNA]</scope>
    <source>
        <strain evidence="1 2">DSM 21115</strain>
    </source>
</reference>
<evidence type="ECO:0000313" key="2">
    <source>
        <dbReference type="Proteomes" id="UP000050920"/>
    </source>
</evidence>
<organism evidence="1 2">
    <name type="scientific">Lactiplantibacillus fabifermentans DSM 21115</name>
    <dbReference type="NCBI Taxonomy" id="1413187"/>
    <lineage>
        <taxon>Bacteria</taxon>
        <taxon>Bacillati</taxon>
        <taxon>Bacillota</taxon>
        <taxon>Bacilli</taxon>
        <taxon>Lactobacillales</taxon>
        <taxon>Lactobacillaceae</taxon>
        <taxon>Lactiplantibacillus</taxon>
    </lineage>
</organism>
<dbReference type="RefSeq" id="WP_156093421.1">
    <property type="nucleotide sequence ID" value="NZ_AYGX02000140.1"/>
</dbReference>
<dbReference type="AlphaFoldDB" id="A0A0R2NK54"/>
<name>A0A0R2NK54_9LACO</name>
<comment type="caution">
    <text evidence="1">The sequence shown here is derived from an EMBL/GenBank/DDBJ whole genome shotgun (WGS) entry which is preliminary data.</text>
</comment>
<sequence>MEVAVQVALVRHGFSRAYGTDIFEDWRVGPSFKVRFETAFQAQTGRHGGWNYC</sequence>
<accession>A0A0R2NK54</accession>
<gene>
    <name evidence="1" type="ORF">DY78_GL001088</name>
</gene>
<proteinExistence type="predicted"/>